<dbReference type="InterPro" id="IPR025736">
    <property type="entry name" value="PucR_C-HTH_dom"/>
</dbReference>
<proteinExistence type="predicted"/>
<keyword evidence="3" id="KW-1185">Reference proteome</keyword>
<dbReference type="OrthoDB" id="4534407at2"/>
<dbReference type="InterPro" id="IPR042070">
    <property type="entry name" value="PucR_C-HTH_sf"/>
</dbReference>
<dbReference type="AlphaFoldDB" id="A0A1H4SMI7"/>
<dbReference type="InterPro" id="IPR009057">
    <property type="entry name" value="Homeodomain-like_sf"/>
</dbReference>
<dbReference type="InterPro" id="IPR051448">
    <property type="entry name" value="CdaR-like_regulators"/>
</dbReference>
<reference evidence="3" key="1">
    <citation type="submission" date="2016-10" db="EMBL/GenBank/DDBJ databases">
        <authorList>
            <person name="Varghese N."/>
            <person name="Submissions S."/>
        </authorList>
    </citation>
    <scope>NUCLEOTIDE SEQUENCE [LARGE SCALE GENOMIC DNA]</scope>
    <source>
        <strain evidence="3">DSM 44544</strain>
    </source>
</reference>
<evidence type="ECO:0000313" key="3">
    <source>
        <dbReference type="Proteomes" id="UP000199622"/>
    </source>
</evidence>
<dbReference type="STRING" id="208445.SAMN04489727_3812"/>
<dbReference type="PANTHER" id="PTHR33744">
    <property type="entry name" value="CARBOHYDRATE DIACID REGULATOR"/>
    <property type="match status" value="1"/>
</dbReference>
<dbReference type="Gene3D" id="1.10.10.2840">
    <property type="entry name" value="PucR C-terminal helix-turn-helix domain"/>
    <property type="match status" value="1"/>
</dbReference>
<dbReference type="SUPFAM" id="SSF46689">
    <property type="entry name" value="Homeodomain-like"/>
    <property type="match status" value="1"/>
</dbReference>
<dbReference type="RefSeq" id="WP_143060642.1">
    <property type="nucleotide sequence ID" value="NZ_FNSO01000004.1"/>
</dbReference>
<dbReference type="Pfam" id="PF13556">
    <property type="entry name" value="HTH_30"/>
    <property type="match status" value="1"/>
</dbReference>
<name>A0A1H4SMI7_9PSEU</name>
<dbReference type="Proteomes" id="UP000199622">
    <property type="component" value="Unassembled WGS sequence"/>
</dbReference>
<protein>
    <submittedName>
        <fullName evidence="2">PucR C-terminal helix-turn-helix domain-containing protein</fullName>
    </submittedName>
</protein>
<organism evidence="2 3">
    <name type="scientific">Amycolatopsis tolypomycina</name>
    <dbReference type="NCBI Taxonomy" id="208445"/>
    <lineage>
        <taxon>Bacteria</taxon>
        <taxon>Bacillati</taxon>
        <taxon>Actinomycetota</taxon>
        <taxon>Actinomycetes</taxon>
        <taxon>Pseudonocardiales</taxon>
        <taxon>Pseudonocardiaceae</taxon>
        <taxon>Amycolatopsis</taxon>
    </lineage>
</organism>
<sequence>MSVMDVDTPGETRADEPLRALLREVANGPAAGRERRIREAARRAAKAGVPEGVLTSAAGRLAEATGGPRASANLVRLVLAGYRAAVPTRLELLLDGPPEHLTAQIYTVVVVRVVRTDRTAALIAGLDGRPAAGHELVAGRLRDDAVFLLPGSGGAQAAARFVADVELRLGRPVHAAFAGAGREALRAGHREAADVLDLALATGCPPGLRRVDDFLVEYAAMRDPLVAAKLVAVVRPLLGSDRLFETLRAFVRCGHNRGRTARELGVHRTTVDYRIRRIEEITGHDPVHGRGSQVLGVAATLFVLQEARRGVSG</sequence>
<dbReference type="EMBL" id="FNSO01000004">
    <property type="protein sequence ID" value="SEC45456.1"/>
    <property type="molecule type" value="Genomic_DNA"/>
</dbReference>
<accession>A0A1H4SMI7</accession>
<evidence type="ECO:0000313" key="2">
    <source>
        <dbReference type="EMBL" id="SEC45456.1"/>
    </source>
</evidence>
<feature type="domain" description="PucR C-terminal helix-turn-helix" evidence="1">
    <location>
        <begin position="243"/>
        <end position="295"/>
    </location>
</feature>
<evidence type="ECO:0000259" key="1">
    <source>
        <dbReference type="Pfam" id="PF13556"/>
    </source>
</evidence>
<gene>
    <name evidence="2" type="ORF">SAMN04489727_3812</name>
</gene>
<dbReference type="PANTHER" id="PTHR33744:SF7">
    <property type="entry name" value="PUCR FAMILY TRANSCRIPTIONAL REGULATOR"/>
    <property type="match status" value="1"/>
</dbReference>